<dbReference type="SUPFAM" id="SSF53335">
    <property type="entry name" value="S-adenosyl-L-methionine-dependent methyltransferases"/>
    <property type="match status" value="1"/>
</dbReference>
<dbReference type="SUPFAM" id="SSF51735">
    <property type="entry name" value="NAD(P)-binding Rossmann-fold domains"/>
    <property type="match status" value="1"/>
</dbReference>
<feature type="region of interest" description="Disordered" evidence="5">
    <location>
        <begin position="67"/>
        <end position="86"/>
    </location>
</feature>
<dbReference type="Pfam" id="PF08241">
    <property type="entry name" value="Methyltransf_11"/>
    <property type="match status" value="1"/>
</dbReference>
<dbReference type="Pfam" id="PF00106">
    <property type="entry name" value="adh_short"/>
    <property type="match status" value="1"/>
</dbReference>
<organism evidence="7 8">
    <name type="scientific">Geodia barretti</name>
    <name type="common">Barrett's horny sponge</name>
    <dbReference type="NCBI Taxonomy" id="519541"/>
    <lineage>
        <taxon>Eukaryota</taxon>
        <taxon>Metazoa</taxon>
        <taxon>Porifera</taxon>
        <taxon>Demospongiae</taxon>
        <taxon>Heteroscleromorpha</taxon>
        <taxon>Tetractinellida</taxon>
        <taxon>Astrophorina</taxon>
        <taxon>Geodiidae</taxon>
        <taxon>Geodia</taxon>
    </lineage>
</organism>
<dbReference type="InterPro" id="IPR050259">
    <property type="entry name" value="SDR"/>
</dbReference>
<dbReference type="PANTHER" id="PTHR42879">
    <property type="entry name" value="3-OXOACYL-(ACYL-CARRIER-PROTEIN) REDUCTASE"/>
    <property type="match status" value="1"/>
</dbReference>
<dbReference type="GO" id="GO:0008757">
    <property type="term" value="F:S-adenosylmethionine-dependent methyltransferase activity"/>
    <property type="evidence" value="ECO:0007669"/>
    <property type="project" value="InterPro"/>
</dbReference>
<dbReference type="Pfam" id="PF13561">
    <property type="entry name" value="adh_short_C2"/>
    <property type="match status" value="1"/>
</dbReference>
<comment type="caution">
    <text evidence="7">The sequence shown here is derived from an EMBL/GenBank/DDBJ whole genome shotgun (WGS) entry which is preliminary data.</text>
</comment>
<evidence type="ECO:0000313" key="8">
    <source>
        <dbReference type="Proteomes" id="UP001174909"/>
    </source>
</evidence>
<dbReference type="CDD" id="cd02440">
    <property type="entry name" value="AdoMet_MTases"/>
    <property type="match status" value="1"/>
</dbReference>
<dbReference type="Proteomes" id="UP001174909">
    <property type="component" value="Unassembled WGS sequence"/>
</dbReference>
<dbReference type="InterPro" id="IPR029063">
    <property type="entry name" value="SAM-dependent_MTases_sf"/>
</dbReference>
<evidence type="ECO:0000256" key="4">
    <source>
        <dbReference type="ARBA" id="ARBA00048508"/>
    </source>
</evidence>
<gene>
    <name evidence="7" type="ORF">GBAR_LOCUS15637</name>
</gene>
<evidence type="ECO:0000256" key="2">
    <source>
        <dbReference type="ARBA" id="ARBA00012948"/>
    </source>
</evidence>
<dbReference type="GO" id="GO:0032787">
    <property type="term" value="P:monocarboxylic acid metabolic process"/>
    <property type="evidence" value="ECO:0007669"/>
    <property type="project" value="UniProtKB-ARBA"/>
</dbReference>
<dbReference type="InterPro" id="IPR013216">
    <property type="entry name" value="Methyltransf_11"/>
</dbReference>
<evidence type="ECO:0000313" key="7">
    <source>
        <dbReference type="EMBL" id="CAI8027337.1"/>
    </source>
</evidence>
<dbReference type="InterPro" id="IPR002347">
    <property type="entry name" value="SDR_fam"/>
</dbReference>
<reference evidence="7" key="1">
    <citation type="submission" date="2023-03" db="EMBL/GenBank/DDBJ databases">
        <authorList>
            <person name="Steffen K."/>
            <person name="Cardenas P."/>
        </authorList>
    </citation>
    <scope>NUCLEOTIDE SEQUENCE</scope>
</reference>
<protein>
    <recommendedName>
        <fullName evidence="2">3-oxoacyl-[acyl-carrier-protein] reductase</fullName>
        <ecNumber evidence="2">1.1.1.100</ecNumber>
    </recommendedName>
</protein>
<evidence type="ECO:0000256" key="1">
    <source>
        <dbReference type="ARBA" id="ARBA00006484"/>
    </source>
</evidence>
<keyword evidence="3" id="KW-0560">Oxidoreductase</keyword>
<dbReference type="Gene3D" id="3.40.50.720">
    <property type="entry name" value="NAD(P)-binding Rossmann-like Domain"/>
    <property type="match status" value="2"/>
</dbReference>
<dbReference type="EMBL" id="CASHTH010002272">
    <property type="protein sequence ID" value="CAI8027337.1"/>
    <property type="molecule type" value="Genomic_DNA"/>
</dbReference>
<feature type="domain" description="Methyltransferase type 11" evidence="6">
    <location>
        <begin position="244"/>
        <end position="340"/>
    </location>
</feature>
<proteinExistence type="inferred from homology"/>
<dbReference type="PRINTS" id="PR00081">
    <property type="entry name" value="GDHRDH"/>
</dbReference>
<evidence type="ECO:0000256" key="3">
    <source>
        <dbReference type="ARBA" id="ARBA00023002"/>
    </source>
</evidence>
<evidence type="ECO:0000259" key="6">
    <source>
        <dbReference type="Pfam" id="PF08241"/>
    </source>
</evidence>
<dbReference type="PANTHER" id="PTHR42879:SF2">
    <property type="entry name" value="3-OXOACYL-[ACYL-CARRIER-PROTEIN] REDUCTASE FABG"/>
    <property type="match status" value="1"/>
</dbReference>
<dbReference type="GO" id="GO:0004316">
    <property type="term" value="F:3-oxoacyl-[acyl-carrier-protein] reductase (NADPH) activity"/>
    <property type="evidence" value="ECO:0007669"/>
    <property type="project" value="UniProtKB-EC"/>
</dbReference>
<dbReference type="AlphaFoldDB" id="A0AA35SDW1"/>
<evidence type="ECO:0000256" key="5">
    <source>
        <dbReference type="SAM" id="MobiDB-lite"/>
    </source>
</evidence>
<accession>A0AA35SDW1</accession>
<name>A0AA35SDW1_GEOBA</name>
<sequence>MLLTGKVALITGAGRGIGRAIALAFAGEGARTIVTGRNTHLLTQVVDEIRASGGAAEAFALDVTRSDDAEEEGRYRQHRSSSGRLPEGDYGAYATSKWGVVGYTASLAHSRRSHGIRANGINPDWVDTDMARAYDLQGNPDWITEEQIAQAALYLTAHAPEVMTGQFIDIFGVCAYDRLDGVTTMSQSADFSETFYRDHARRYAAVSHNFIQSVYTDMSHPALTGDTALMDRLQELVPAGSRGLDAGCGAGARDVFFYWQKGYDIQGVDAVEENIQEARRLHPEIANRVSVTDLRQPLVHPDLSFDFILCNAVIQHIAPDTALGVTLPEFARLLKAGGVLQLMFKTGSGIATVYDRDYGADRTFQLYDPGEVLGLLIDRGLSVVPAEGDKLGGVMYFKDPKPMDHCVLFARKDG</sequence>
<comment type="catalytic activity">
    <reaction evidence="4">
        <text>a (3R)-hydroxyacyl-[ACP] + NADP(+) = a 3-oxoacyl-[ACP] + NADPH + H(+)</text>
        <dbReference type="Rhea" id="RHEA:17397"/>
        <dbReference type="Rhea" id="RHEA-COMP:9916"/>
        <dbReference type="Rhea" id="RHEA-COMP:9945"/>
        <dbReference type="ChEBI" id="CHEBI:15378"/>
        <dbReference type="ChEBI" id="CHEBI:57783"/>
        <dbReference type="ChEBI" id="CHEBI:58349"/>
        <dbReference type="ChEBI" id="CHEBI:78776"/>
        <dbReference type="ChEBI" id="CHEBI:78827"/>
        <dbReference type="EC" id="1.1.1.100"/>
    </reaction>
</comment>
<dbReference type="CDD" id="cd05233">
    <property type="entry name" value="SDR_c"/>
    <property type="match status" value="1"/>
</dbReference>
<dbReference type="PROSITE" id="PS00061">
    <property type="entry name" value="ADH_SHORT"/>
    <property type="match status" value="1"/>
</dbReference>
<dbReference type="InterPro" id="IPR036291">
    <property type="entry name" value="NAD(P)-bd_dom_sf"/>
</dbReference>
<comment type="similarity">
    <text evidence="1">Belongs to the short-chain dehydrogenases/reductases (SDR) family.</text>
</comment>
<keyword evidence="8" id="KW-1185">Reference proteome</keyword>
<dbReference type="InterPro" id="IPR020904">
    <property type="entry name" value="Sc_DH/Rdtase_CS"/>
</dbReference>
<dbReference type="EC" id="1.1.1.100" evidence="2"/>
<dbReference type="Gene3D" id="3.40.50.150">
    <property type="entry name" value="Vaccinia Virus protein VP39"/>
    <property type="match status" value="1"/>
</dbReference>